<evidence type="ECO:0000313" key="2">
    <source>
        <dbReference type="EMBL" id="KAK6179823.1"/>
    </source>
</evidence>
<keyword evidence="3" id="KW-1185">Reference proteome</keyword>
<dbReference type="PANTHER" id="PTHR19303:SF71">
    <property type="entry name" value="ZINC FINGER PHD-TYPE DOMAIN-CONTAINING PROTEIN"/>
    <property type="match status" value="1"/>
</dbReference>
<proteinExistence type="predicted"/>
<name>A0AAN8JQU9_PATCE</name>
<dbReference type="InterPro" id="IPR050863">
    <property type="entry name" value="CenT-Element_Derived"/>
</dbReference>
<comment type="caution">
    <text evidence="2">The sequence shown here is derived from an EMBL/GenBank/DDBJ whole genome shotgun (WGS) entry which is preliminary data.</text>
</comment>
<organism evidence="2 3">
    <name type="scientific">Patella caerulea</name>
    <name type="common">Rayed Mediterranean limpet</name>
    <dbReference type="NCBI Taxonomy" id="87958"/>
    <lineage>
        <taxon>Eukaryota</taxon>
        <taxon>Metazoa</taxon>
        <taxon>Spiralia</taxon>
        <taxon>Lophotrochozoa</taxon>
        <taxon>Mollusca</taxon>
        <taxon>Gastropoda</taxon>
        <taxon>Patellogastropoda</taxon>
        <taxon>Patelloidea</taxon>
        <taxon>Patellidae</taxon>
        <taxon>Patella</taxon>
    </lineage>
</organism>
<dbReference type="Pfam" id="PF03184">
    <property type="entry name" value="DDE_1"/>
    <property type="match status" value="1"/>
</dbReference>
<dbReference type="PANTHER" id="PTHR19303">
    <property type="entry name" value="TRANSPOSON"/>
    <property type="match status" value="1"/>
</dbReference>
<sequence>MLSAVDVLGSSVPPMFVFPRVHFNDHMLKGAPPGSIVAHPSGWMTAENFAVCMKHFVKFTHVKPDNPVLLLIDNHDSPMSVDVINCAKSNGIYPITFPPHCCHKIQPLERTVYGPFKHYFNTSANGYMNSNPDETIIHDICEYPIYIQTVSEKKNMLHHLSQTVNKLRNHKWVKVTQVLGHHLVPIQQQQLLIM</sequence>
<evidence type="ECO:0000313" key="3">
    <source>
        <dbReference type="Proteomes" id="UP001347796"/>
    </source>
</evidence>
<protein>
    <recommendedName>
        <fullName evidence="1">DDE-1 domain-containing protein</fullName>
    </recommendedName>
</protein>
<reference evidence="2 3" key="1">
    <citation type="submission" date="2024-01" db="EMBL/GenBank/DDBJ databases">
        <title>The genome of the rayed Mediterranean limpet Patella caerulea (Linnaeus, 1758).</title>
        <authorList>
            <person name="Anh-Thu Weber A."/>
            <person name="Halstead-Nussloch G."/>
        </authorList>
    </citation>
    <scope>NUCLEOTIDE SEQUENCE [LARGE SCALE GENOMIC DNA]</scope>
    <source>
        <strain evidence="2">AATW-2023a</strain>
        <tissue evidence="2">Whole specimen</tissue>
    </source>
</reference>
<gene>
    <name evidence="2" type="ORF">SNE40_012094</name>
</gene>
<feature type="domain" description="DDE-1" evidence="1">
    <location>
        <begin position="33"/>
        <end position="130"/>
    </location>
</feature>
<dbReference type="Proteomes" id="UP001347796">
    <property type="component" value="Unassembled WGS sequence"/>
</dbReference>
<evidence type="ECO:0000259" key="1">
    <source>
        <dbReference type="Pfam" id="PF03184"/>
    </source>
</evidence>
<dbReference type="AlphaFoldDB" id="A0AAN8JQU9"/>
<dbReference type="EMBL" id="JAZGQO010000008">
    <property type="protein sequence ID" value="KAK6179823.1"/>
    <property type="molecule type" value="Genomic_DNA"/>
</dbReference>
<dbReference type="GO" id="GO:0003677">
    <property type="term" value="F:DNA binding"/>
    <property type="evidence" value="ECO:0007669"/>
    <property type="project" value="TreeGrafter"/>
</dbReference>
<dbReference type="InterPro" id="IPR004875">
    <property type="entry name" value="DDE_SF_endonuclease_dom"/>
</dbReference>
<dbReference type="GO" id="GO:0005634">
    <property type="term" value="C:nucleus"/>
    <property type="evidence" value="ECO:0007669"/>
    <property type="project" value="TreeGrafter"/>
</dbReference>
<accession>A0AAN8JQU9</accession>